<protein>
    <submittedName>
        <fullName evidence="1">Uncharacterized protein</fullName>
    </submittedName>
</protein>
<proteinExistence type="predicted"/>
<evidence type="ECO:0000313" key="2">
    <source>
        <dbReference type="Proteomes" id="UP001498421"/>
    </source>
</evidence>
<name>A0ABR1I2P3_9HYPO</name>
<evidence type="ECO:0000313" key="1">
    <source>
        <dbReference type="EMBL" id="KAK7427751.1"/>
    </source>
</evidence>
<dbReference type="Gene3D" id="3.30.559.10">
    <property type="entry name" value="Chloramphenicol acetyltransferase-like domain"/>
    <property type="match status" value="1"/>
</dbReference>
<dbReference type="InterPro" id="IPR023213">
    <property type="entry name" value="CAT-like_dom_sf"/>
</dbReference>
<sequence length="118" mass="13504">MTYGEKPEASPDNSPVTAAFKANFIRGGLVFNMHHHHFSNDVMGWAGLTHQLAENCYAIINQSEFPIWDPHCLDVSRLIKQSPLRSRKRRVLLRLSVTLITLWACRSFSICLRVRLPT</sequence>
<dbReference type="EMBL" id="JAZAVK010000049">
    <property type="protein sequence ID" value="KAK7427751.1"/>
    <property type="molecule type" value="Genomic_DNA"/>
</dbReference>
<gene>
    <name evidence="1" type="ORF">QQZ08_005689</name>
</gene>
<reference evidence="1 2" key="1">
    <citation type="journal article" date="2025" name="Microbiol. Resour. Announc.">
        <title>Draft genome sequences for Neonectria magnoliae and Neonectria punicea, canker pathogens of Liriodendron tulipifera and Acer saccharum in West Virginia.</title>
        <authorList>
            <person name="Petronek H.M."/>
            <person name="Kasson M.T."/>
            <person name="Metheny A.M."/>
            <person name="Stauder C.M."/>
            <person name="Lovett B."/>
            <person name="Lynch S.C."/>
            <person name="Garnas J.R."/>
            <person name="Kasson L.R."/>
            <person name="Stajich J.E."/>
        </authorList>
    </citation>
    <scope>NUCLEOTIDE SEQUENCE [LARGE SCALE GENOMIC DNA]</scope>
    <source>
        <strain evidence="1 2">NRRL 64651</strain>
    </source>
</reference>
<dbReference type="Proteomes" id="UP001498421">
    <property type="component" value="Unassembled WGS sequence"/>
</dbReference>
<comment type="caution">
    <text evidence="1">The sequence shown here is derived from an EMBL/GenBank/DDBJ whole genome shotgun (WGS) entry which is preliminary data.</text>
</comment>
<accession>A0ABR1I2P3</accession>
<keyword evidence="2" id="KW-1185">Reference proteome</keyword>
<organism evidence="1 2">
    <name type="scientific">Neonectria magnoliae</name>
    <dbReference type="NCBI Taxonomy" id="2732573"/>
    <lineage>
        <taxon>Eukaryota</taxon>
        <taxon>Fungi</taxon>
        <taxon>Dikarya</taxon>
        <taxon>Ascomycota</taxon>
        <taxon>Pezizomycotina</taxon>
        <taxon>Sordariomycetes</taxon>
        <taxon>Hypocreomycetidae</taxon>
        <taxon>Hypocreales</taxon>
        <taxon>Nectriaceae</taxon>
        <taxon>Neonectria</taxon>
    </lineage>
</organism>